<dbReference type="PROSITE" id="PS51662">
    <property type="entry name" value="BP_PHYTASE"/>
    <property type="match status" value="2"/>
</dbReference>
<evidence type="ECO:0000313" key="4">
    <source>
        <dbReference type="Proteomes" id="UP000228945"/>
    </source>
</evidence>
<dbReference type="OrthoDB" id="8696437at2"/>
<dbReference type="GO" id="GO:0016158">
    <property type="term" value="F:inositol hexakisphosphate 3-phosphatase activity"/>
    <property type="evidence" value="ECO:0007669"/>
    <property type="project" value="InterPro"/>
</dbReference>
<keyword evidence="1" id="KW-0732">Signal</keyword>
<dbReference type="Proteomes" id="UP000228945">
    <property type="component" value="Chromosome"/>
</dbReference>
<dbReference type="SUPFAM" id="SSF50956">
    <property type="entry name" value="Thermostable phytase (3-phytase)"/>
    <property type="match status" value="2"/>
</dbReference>
<dbReference type="InterPro" id="IPR003431">
    <property type="entry name" value="B-propeller_Phytase"/>
</dbReference>
<feature type="domain" description="BPP" evidence="2">
    <location>
        <begin position="347"/>
        <end position="678"/>
    </location>
</feature>
<feature type="chain" id="PRO_5013702662" evidence="1">
    <location>
        <begin position="27"/>
        <end position="682"/>
    </location>
</feature>
<sequence>MTTARTTTLWTLRGLMLALLASTATAALAQTAVPSVTPFAETTPTVRSGANTAVLALDGAGGGRVVGSGELGGIEVYGLDGKRSGAIPAGDVTALDIRYGAPVGGREATVLGVLDTEGGISRLRFFDFDAATGGTRELTGAPITLPFAAESLCLYRSPLDRGLYAFALGGHGEIEQWAIHDDGAGRLAGKLVRRLHLASEAAYCTVDDTDGDLYVAEQAIGIWKFHADPEAETIPRLIDAVRLGALDKEVGGLALYDGGRGARYLIASNASANSFHVYDRDAKDRRVGSFTLTGVEAAGGLYATSTAGGLLIAMDDENAGGTNYKLARFADIAAALKLNAGTPQDPRVLAPQPLPTVTATVETQPVEGGGDAADDPAIWVHPTDPSKSLIIGTDKQAGLGVYDLSGKRVQFLADGRMNNVDLRDGFKLGGRSVTLVTASDRTKNAIAIYALDPATGRLSNVSDGVQPTGLGDPYGLCMYRSRKSGQTFVFINDTDGKMRQWRLVEAAGGKVRSELVREFAFDSQTEGCVADDELGTLYVAEEDVALWKLSAEPKGGSAKTMVASVAANPKLKDDLEGVSLYLQPKGRGYIVLSSQGNNSYALFRRDGTHDYAGSFAIIGDPAKGIDGASETDGLDVTSVPMGPAFPRGALVVQDGRNVSPPQPQNFKIVPWDAIAEALKLPE</sequence>
<evidence type="ECO:0000313" key="3">
    <source>
        <dbReference type="EMBL" id="ATQ43843.1"/>
    </source>
</evidence>
<feature type="signal peptide" evidence="1">
    <location>
        <begin position="1"/>
        <end position="26"/>
    </location>
</feature>
<name>A0A2D2B0P9_9CAUL</name>
<dbReference type="InterPro" id="IPR011042">
    <property type="entry name" value="6-blade_b-propeller_TolB-like"/>
</dbReference>
<dbReference type="RefSeq" id="WP_099623091.1">
    <property type="nucleotide sequence ID" value="NZ_CP024201.1"/>
</dbReference>
<evidence type="ECO:0000259" key="2">
    <source>
        <dbReference type="PROSITE" id="PS51662"/>
    </source>
</evidence>
<evidence type="ECO:0000256" key="1">
    <source>
        <dbReference type="SAM" id="SignalP"/>
    </source>
</evidence>
<proteinExistence type="predicted"/>
<dbReference type="Pfam" id="PF02333">
    <property type="entry name" value="Phytase"/>
    <property type="match status" value="2"/>
</dbReference>
<protein>
    <submittedName>
        <fullName evidence="3">3-phytase</fullName>
    </submittedName>
</protein>
<organism evidence="3 4">
    <name type="scientific">Caulobacter mirabilis</name>
    <dbReference type="NCBI Taxonomy" id="69666"/>
    <lineage>
        <taxon>Bacteria</taxon>
        <taxon>Pseudomonadati</taxon>
        <taxon>Pseudomonadota</taxon>
        <taxon>Alphaproteobacteria</taxon>
        <taxon>Caulobacterales</taxon>
        <taxon>Caulobacteraceae</taxon>
        <taxon>Caulobacter</taxon>
    </lineage>
</organism>
<dbReference type="EMBL" id="CP024201">
    <property type="protein sequence ID" value="ATQ43843.1"/>
    <property type="molecule type" value="Genomic_DNA"/>
</dbReference>
<keyword evidence="4" id="KW-1185">Reference proteome</keyword>
<gene>
    <name evidence="3" type="ORF">CSW64_16285</name>
</gene>
<dbReference type="Gene3D" id="2.120.10.30">
    <property type="entry name" value="TolB, C-terminal domain"/>
    <property type="match status" value="2"/>
</dbReference>
<dbReference type="KEGG" id="cmb:CSW64_16285"/>
<reference evidence="3 4" key="1">
    <citation type="submission" date="2017-10" db="EMBL/GenBank/DDBJ databases">
        <title>Genome sequence of Caulobacter mirabilis FWC38.</title>
        <authorList>
            <person name="Fiebig A."/>
            <person name="Crosson S."/>
        </authorList>
    </citation>
    <scope>NUCLEOTIDE SEQUENCE [LARGE SCALE GENOMIC DNA]</scope>
    <source>
        <strain evidence="3 4">FWC 38</strain>
    </source>
</reference>
<feature type="domain" description="BPP" evidence="2">
    <location>
        <begin position="26"/>
        <end position="336"/>
    </location>
</feature>
<dbReference type="AlphaFoldDB" id="A0A2D2B0P9"/>
<accession>A0A2D2B0P9</accession>